<dbReference type="NCBIfam" id="NF003162">
    <property type="entry name" value="PRK04140.1"/>
    <property type="match status" value="1"/>
</dbReference>
<gene>
    <name evidence="6" type="ORF">SAMN02745355_0438</name>
</gene>
<evidence type="ECO:0000259" key="5">
    <source>
        <dbReference type="PROSITE" id="PS50943"/>
    </source>
</evidence>
<dbReference type="InterPro" id="IPR020886">
    <property type="entry name" value="MTH_967-like"/>
</dbReference>
<evidence type="ECO:0000256" key="2">
    <source>
        <dbReference type="ARBA" id="ARBA00023125"/>
    </source>
</evidence>
<name>A0A8G2L737_PICTO</name>
<dbReference type="Proteomes" id="UP000192315">
    <property type="component" value="Unassembled WGS sequence"/>
</dbReference>
<dbReference type="PROSITE" id="PS50943">
    <property type="entry name" value="HTH_CROC1"/>
    <property type="match status" value="1"/>
</dbReference>
<evidence type="ECO:0000256" key="4">
    <source>
        <dbReference type="HAMAP-Rule" id="MF_00584"/>
    </source>
</evidence>
<dbReference type="HAMAP" id="MF_00584">
    <property type="entry name" value="HTH_type_cro_C1"/>
    <property type="match status" value="1"/>
</dbReference>
<dbReference type="Pfam" id="PF26553">
    <property type="entry name" value="PDDEXK_19"/>
    <property type="match status" value="1"/>
</dbReference>
<dbReference type="RefSeq" id="WP_084272491.1">
    <property type="nucleotide sequence ID" value="NZ_FWYE01000001.1"/>
</dbReference>
<dbReference type="InterPro" id="IPR010982">
    <property type="entry name" value="Lambda_DNA-bd_dom_sf"/>
</dbReference>
<dbReference type="AlphaFoldDB" id="A0A8G2L737"/>
<evidence type="ECO:0000256" key="3">
    <source>
        <dbReference type="ARBA" id="ARBA00023163"/>
    </source>
</evidence>
<evidence type="ECO:0000313" key="7">
    <source>
        <dbReference type="Proteomes" id="UP000192315"/>
    </source>
</evidence>
<feature type="domain" description="HTH cro/C1-type" evidence="5">
    <location>
        <begin position="132"/>
        <end position="186"/>
    </location>
</feature>
<reference evidence="6 7" key="1">
    <citation type="submission" date="2017-04" db="EMBL/GenBank/DDBJ databases">
        <authorList>
            <person name="Varghese N."/>
            <person name="Submissions S."/>
        </authorList>
    </citation>
    <scope>NUCLEOTIDE SEQUENCE [LARGE SCALE GENOMIC DNA]</scope>
    <source>
        <strain evidence="6 7">DSM 9789</strain>
    </source>
</reference>
<organism evidence="6 7">
    <name type="scientific">Picrophilus torridus (strain ATCC 700027 / DSM 9790 / JCM 10055 / NBRC 100828 / KAW 2/3)</name>
    <dbReference type="NCBI Taxonomy" id="1122961"/>
    <lineage>
        <taxon>Archaea</taxon>
        <taxon>Methanobacteriati</taxon>
        <taxon>Thermoplasmatota</taxon>
        <taxon>Thermoplasmata</taxon>
        <taxon>Thermoplasmatales</taxon>
        <taxon>Picrophilaceae</taxon>
        <taxon>Picrophilus</taxon>
    </lineage>
</organism>
<evidence type="ECO:0000313" key="6">
    <source>
        <dbReference type="EMBL" id="SMD30550.1"/>
    </source>
</evidence>
<dbReference type="SMART" id="SM00530">
    <property type="entry name" value="HTH_XRE"/>
    <property type="match status" value="1"/>
</dbReference>
<dbReference type="GO" id="GO:0003700">
    <property type="term" value="F:DNA-binding transcription factor activity"/>
    <property type="evidence" value="ECO:0007669"/>
    <property type="project" value="UniProtKB-UniRule"/>
</dbReference>
<dbReference type="GO" id="GO:0003677">
    <property type="term" value="F:DNA binding"/>
    <property type="evidence" value="ECO:0007669"/>
    <property type="project" value="UniProtKB-KW"/>
</dbReference>
<accession>A0A8G2L737</accession>
<dbReference type="InterPro" id="IPR001387">
    <property type="entry name" value="Cro/C1-type_HTH"/>
</dbReference>
<dbReference type="CDD" id="cd00093">
    <property type="entry name" value="HTH_XRE"/>
    <property type="match status" value="1"/>
</dbReference>
<dbReference type="SUPFAM" id="SSF47413">
    <property type="entry name" value="lambda repressor-like DNA-binding domains"/>
    <property type="match status" value="1"/>
</dbReference>
<dbReference type="EMBL" id="FWYE01000001">
    <property type="protein sequence ID" value="SMD30550.1"/>
    <property type="molecule type" value="Genomic_DNA"/>
</dbReference>
<keyword evidence="3 4" id="KW-0804">Transcription</keyword>
<comment type="caution">
    <text evidence="6">The sequence shown here is derived from an EMBL/GenBank/DDBJ whole genome shotgun (WGS) entry which is preliminary data.</text>
</comment>
<dbReference type="InterPro" id="IPR059051">
    <property type="entry name" value="MTH_967_PDDEXK"/>
</dbReference>
<proteinExistence type="inferred from homology"/>
<dbReference type="Gene3D" id="1.10.260.40">
    <property type="entry name" value="lambda repressor-like DNA-binding domains"/>
    <property type="match status" value="1"/>
</dbReference>
<evidence type="ECO:0000256" key="1">
    <source>
        <dbReference type="ARBA" id="ARBA00023015"/>
    </source>
</evidence>
<protein>
    <recommendedName>
        <fullName evidence="4">Putative HTH-type transcriptional regulatory protein SAMN02745355_0438</fullName>
    </recommendedName>
</protein>
<keyword evidence="1 4" id="KW-0805">Transcription regulation</keyword>
<keyword evidence="7" id="KW-1185">Reference proteome</keyword>
<keyword evidence="2 4" id="KW-0238">DNA-binding</keyword>
<dbReference type="Pfam" id="PF01381">
    <property type="entry name" value="HTH_3"/>
    <property type="match status" value="1"/>
</dbReference>
<sequence length="311" mass="35970">MDYRHDLIIKLYDALIKNGFNVSEPDLYGLVTFDLICRRNDEKYIIKVLYNIDTFSRLSISSLMAMASVTKSSIIVIGEKSGSGRLEDGILYYRHHIPIMSFKTFIDYINGESPYIYSAPGGYYVSIDGDKMRRIRELKGYSVGYLSSKLGISRRSISLYESGSSATIDIYLKLEETLGEDLTKDIDIRNEKYDYNIKDDIKDVFIRETFQMLSALGYSYEYIKKSPFDGFSYDPETMFMLGIFNNYMENERIISIKKISQVLNNIPLIIQKEYTEKENIYGCPVVSISELRSMGSMSAFKKLIEKRYSYD</sequence>